<name>A0ABX8R922_9CLOT</name>
<gene>
    <name evidence="1" type="ORF">KVH43_09115</name>
</gene>
<dbReference type="EMBL" id="CP078093">
    <property type="protein sequence ID" value="QXM05532.1"/>
    <property type="molecule type" value="Genomic_DNA"/>
</dbReference>
<evidence type="ECO:0000313" key="1">
    <source>
        <dbReference type="EMBL" id="QXM05532.1"/>
    </source>
</evidence>
<evidence type="ECO:0000313" key="2">
    <source>
        <dbReference type="Proteomes" id="UP000886818"/>
    </source>
</evidence>
<sequence>MVKNKKYNKGILVRTCKRCKKIIDERSLYDYCPECFRKIEEIFDKIEEYLKEYPGATAFEIEQETGVPYHIINNFVREGRLIEIPNEYLNFECKRCGCLLLSAHHKYCPSCRREIEKELESTKKQLRKSLNHENAKMHIKHGEGRRK</sequence>
<protein>
    <recommendedName>
        <fullName evidence="3">Flagellar protein</fullName>
    </recommendedName>
</protein>
<keyword evidence="2" id="KW-1185">Reference proteome</keyword>
<organism evidence="1 2">
    <name type="scientific">Crassaminicella indica</name>
    <dbReference type="NCBI Taxonomy" id="2855394"/>
    <lineage>
        <taxon>Bacteria</taxon>
        <taxon>Bacillati</taxon>
        <taxon>Bacillota</taxon>
        <taxon>Clostridia</taxon>
        <taxon>Eubacteriales</taxon>
        <taxon>Clostridiaceae</taxon>
        <taxon>Crassaminicella</taxon>
    </lineage>
</organism>
<dbReference type="Proteomes" id="UP000886818">
    <property type="component" value="Chromosome"/>
</dbReference>
<evidence type="ECO:0008006" key="3">
    <source>
        <dbReference type="Google" id="ProtNLM"/>
    </source>
</evidence>
<proteinExistence type="predicted"/>
<accession>A0ABX8R922</accession>
<reference evidence="1" key="1">
    <citation type="submission" date="2021-07" db="EMBL/GenBank/DDBJ databases">
        <title>Complete genome sequence of Crassaminicella sp. 143-21, isolated from a deep-sea hydrothermal vent.</title>
        <authorList>
            <person name="Li X."/>
        </authorList>
    </citation>
    <scope>NUCLEOTIDE SEQUENCE</scope>
    <source>
        <strain evidence="1">143-21</strain>
    </source>
</reference>